<dbReference type="PANTHER" id="PTHR33393:SF13">
    <property type="entry name" value="PGA BIOSYNTHESIS PROTEIN CAPA"/>
    <property type="match status" value="1"/>
</dbReference>
<proteinExistence type="inferred from homology"/>
<evidence type="ECO:0000313" key="6">
    <source>
        <dbReference type="Proteomes" id="UP001597497"/>
    </source>
</evidence>
<dbReference type="PROSITE" id="PS50206">
    <property type="entry name" value="RHODANESE_3"/>
    <property type="match status" value="1"/>
</dbReference>
<dbReference type="RefSeq" id="WP_379928533.1">
    <property type="nucleotide sequence ID" value="NZ_JBHUMM010000009.1"/>
</dbReference>
<evidence type="ECO:0000256" key="1">
    <source>
        <dbReference type="ARBA" id="ARBA00005662"/>
    </source>
</evidence>
<dbReference type="EMBL" id="JBHUMM010000009">
    <property type="protein sequence ID" value="MFD2671100.1"/>
    <property type="molecule type" value="Genomic_DNA"/>
</dbReference>
<feature type="region of interest" description="Disordered" evidence="2">
    <location>
        <begin position="51"/>
        <end position="121"/>
    </location>
</feature>
<dbReference type="Proteomes" id="UP001597497">
    <property type="component" value="Unassembled WGS sequence"/>
</dbReference>
<dbReference type="InterPro" id="IPR019079">
    <property type="entry name" value="Capsule_synth_CapA"/>
</dbReference>
<name>A0ABW5R8Z1_9BACL</name>
<evidence type="ECO:0000259" key="4">
    <source>
        <dbReference type="PROSITE" id="PS50206"/>
    </source>
</evidence>
<dbReference type="SUPFAM" id="SSF56300">
    <property type="entry name" value="Metallo-dependent phosphatases"/>
    <property type="match status" value="1"/>
</dbReference>
<feature type="domain" description="Rhodanese" evidence="4">
    <location>
        <begin position="188"/>
        <end position="228"/>
    </location>
</feature>
<gene>
    <name evidence="5" type="ORF">ACFSUC_05725</name>
</gene>
<evidence type="ECO:0000256" key="3">
    <source>
        <dbReference type="SAM" id="Phobius"/>
    </source>
</evidence>
<dbReference type="CDD" id="cd07381">
    <property type="entry name" value="MPP_CapA"/>
    <property type="match status" value="1"/>
</dbReference>
<evidence type="ECO:0000256" key="2">
    <source>
        <dbReference type="SAM" id="MobiDB-lite"/>
    </source>
</evidence>
<dbReference type="InterPro" id="IPR052169">
    <property type="entry name" value="CW_Biosynth-Accessory"/>
</dbReference>
<keyword evidence="6" id="KW-1185">Reference proteome</keyword>
<protein>
    <submittedName>
        <fullName evidence="5">CapA family protein</fullName>
    </submittedName>
</protein>
<feature type="compositionally biased region" description="Polar residues" evidence="2">
    <location>
        <begin position="54"/>
        <end position="80"/>
    </location>
</feature>
<feature type="compositionally biased region" description="Acidic residues" evidence="2">
    <location>
        <begin position="81"/>
        <end position="107"/>
    </location>
</feature>
<evidence type="ECO:0000313" key="5">
    <source>
        <dbReference type="EMBL" id="MFD2671100.1"/>
    </source>
</evidence>
<organism evidence="5 6">
    <name type="scientific">Marinicrinis sediminis</name>
    <dbReference type="NCBI Taxonomy" id="1652465"/>
    <lineage>
        <taxon>Bacteria</taxon>
        <taxon>Bacillati</taxon>
        <taxon>Bacillota</taxon>
        <taxon>Bacilli</taxon>
        <taxon>Bacillales</taxon>
        <taxon>Paenibacillaceae</taxon>
    </lineage>
</organism>
<dbReference type="InterPro" id="IPR029052">
    <property type="entry name" value="Metallo-depent_PP-like"/>
</dbReference>
<feature type="transmembrane region" description="Helical" evidence="3">
    <location>
        <begin position="23"/>
        <end position="46"/>
    </location>
</feature>
<accession>A0ABW5R8Z1</accession>
<comment type="caution">
    <text evidence="5">The sequence shown here is derived from an EMBL/GenBank/DDBJ whole genome shotgun (WGS) entry which is preliminary data.</text>
</comment>
<reference evidence="6" key="1">
    <citation type="journal article" date="2019" name="Int. J. Syst. Evol. Microbiol.">
        <title>The Global Catalogue of Microorganisms (GCM) 10K type strain sequencing project: providing services to taxonomists for standard genome sequencing and annotation.</title>
        <authorList>
            <consortium name="The Broad Institute Genomics Platform"/>
            <consortium name="The Broad Institute Genome Sequencing Center for Infectious Disease"/>
            <person name="Wu L."/>
            <person name="Ma J."/>
        </authorList>
    </citation>
    <scope>NUCLEOTIDE SEQUENCE [LARGE SCALE GENOMIC DNA]</scope>
    <source>
        <strain evidence="6">KCTC 33676</strain>
    </source>
</reference>
<dbReference type="Pfam" id="PF09587">
    <property type="entry name" value="PGA_cap"/>
    <property type="match status" value="1"/>
</dbReference>
<dbReference type="SMART" id="SM00854">
    <property type="entry name" value="PGA_cap"/>
    <property type="match status" value="1"/>
</dbReference>
<dbReference type="InterPro" id="IPR001763">
    <property type="entry name" value="Rhodanese-like_dom"/>
</dbReference>
<dbReference type="Gene3D" id="3.60.21.10">
    <property type="match status" value="1"/>
</dbReference>
<comment type="similarity">
    <text evidence="1">Belongs to the CapA family.</text>
</comment>
<keyword evidence="3" id="KW-1133">Transmembrane helix</keyword>
<keyword evidence="3" id="KW-0472">Membrane</keyword>
<sequence>MQSRQERHQAVKERRKTRQRKQIRWFTIVLTSFIILLTTVLAWQWLDGNKDDNQVSSSPPSTSTDQEQGENSPSDPSETPDSQETEAEAAETEESEVGESEESEPGEPETPANNQQGVSSDHTRVTLKFVGDIMFAGKVEPIVEEKGYDYPFSQVKAQLAEADILAGNLETPLSTRGEPADKAYAYRSSPKAVEALSEAGFDILNTANNHILDYGWDAFHDTHRYLKEGGLQAIGSGANEEEAYQPVVIERNGIRVAYLGFSQVVPNGDWKARGDEPGVASTYDYRLPVAAIERAEQEADLVVVIAHWGVEREEQPEDRQIEMAHRYIDAGADLVVASHAHVLQGFEQYKGKWIAYNIGNFVFTTNDNSKTWETLILEASCTADADCSLSMEPVLTKFARPIVMTEPARSGLLERIDALSRPLGTRVQADGSLTAETGEEN</sequence>
<dbReference type="PANTHER" id="PTHR33393">
    <property type="entry name" value="POLYGLUTAMINE SYNTHESIS ACCESSORY PROTEIN RV0574C-RELATED"/>
    <property type="match status" value="1"/>
</dbReference>
<keyword evidence="3" id="KW-0812">Transmembrane</keyword>